<dbReference type="InterPro" id="IPR037401">
    <property type="entry name" value="SnoaL-like"/>
</dbReference>
<name>A0A0P1E4I6_9RHOB</name>
<dbReference type="InterPro" id="IPR009959">
    <property type="entry name" value="Cyclase_SnoaL-like"/>
</dbReference>
<keyword evidence="3" id="KW-1185">Reference proteome</keyword>
<gene>
    <name evidence="2" type="ORF">RUM4293_02289</name>
</gene>
<dbReference type="SUPFAM" id="SSF54427">
    <property type="entry name" value="NTF2-like"/>
    <property type="match status" value="2"/>
</dbReference>
<dbReference type="AlphaFoldDB" id="A0A0P1E4I6"/>
<dbReference type="PANTHER" id="PTHR38436">
    <property type="entry name" value="POLYKETIDE CYCLASE SNOAL-LIKE DOMAIN"/>
    <property type="match status" value="1"/>
</dbReference>
<proteinExistence type="predicted"/>
<evidence type="ECO:0000313" key="2">
    <source>
        <dbReference type="EMBL" id="CUH43395.1"/>
    </source>
</evidence>
<feature type="domain" description="SnoaL-like" evidence="1">
    <location>
        <begin position="55"/>
        <end position="161"/>
    </location>
</feature>
<dbReference type="InterPro" id="IPR032710">
    <property type="entry name" value="NTF2-like_dom_sf"/>
</dbReference>
<evidence type="ECO:0000259" key="1">
    <source>
        <dbReference type="Pfam" id="PF12680"/>
    </source>
</evidence>
<dbReference type="Pfam" id="PF07366">
    <property type="entry name" value="SnoaL"/>
    <property type="match status" value="1"/>
</dbReference>
<evidence type="ECO:0000313" key="3">
    <source>
        <dbReference type="Proteomes" id="UP000050786"/>
    </source>
</evidence>
<protein>
    <submittedName>
        <fullName evidence="2">Putative ester cyclase</fullName>
    </submittedName>
</protein>
<dbReference type="Gene3D" id="3.10.450.50">
    <property type="match status" value="2"/>
</dbReference>
<dbReference type="GO" id="GO:0030638">
    <property type="term" value="P:polyketide metabolic process"/>
    <property type="evidence" value="ECO:0007669"/>
    <property type="project" value="InterPro"/>
</dbReference>
<dbReference type="Proteomes" id="UP000050786">
    <property type="component" value="Unassembled WGS sequence"/>
</dbReference>
<reference evidence="3" key="1">
    <citation type="submission" date="2015-09" db="EMBL/GenBank/DDBJ databases">
        <authorList>
            <person name="Rodrigo-Torres L."/>
            <person name="Arahal D.R."/>
        </authorList>
    </citation>
    <scope>NUCLEOTIDE SEQUENCE [LARGE SCALE GENOMIC DNA]</scope>
    <source>
        <strain evidence="3">CECT 4293</strain>
    </source>
</reference>
<sequence length="362" mass="40783">MHTYAKLTQIPDSTRLRASRKTLITMANTVTFQTEKKLVSAFHTALDSATEQEIPKAMSQYCAPDLKWRGFHPFNEINGAEQVARQFWQPLKSSLTRQQNRVDILFAGQNSLRDEAHVWVVSMGHLMGLFDRPWLGIRPTGKLAFLPYCAFYKVAGDRIVETAMYFDIPHLMVQAGQNPFPPQTAAHLVQPGPRPHHGLLLNAQPAEEGERTLAIINAMISDLGQWDSGLSLEDELAQTWHQDMIWWGPEGIGATYTIERYAKQHSGPFRAAFLDRSKTNHVCRMAEGHYGGFFGWPNFTATPSGGFMGMPATGKPGEFRVIDIYRRAGDKLAENWVFIDLLHFWNGQGVDILARTTEVETP</sequence>
<dbReference type="PANTHER" id="PTHR38436:SF1">
    <property type="entry name" value="ESTER CYCLASE"/>
    <property type="match status" value="1"/>
</dbReference>
<organism evidence="2 3">
    <name type="scientific">Ruegeria atlantica</name>
    <dbReference type="NCBI Taxonomy" id="81569"/>
    <lineage>
        <taxon>Bacteria</taxon>
        <taxon>Pseudomonadati</taxon>
        <taxon>Pseudomonadota</taxon>
        <taxon>Alphaproteobacteria</taxon>
        <taxon>Rhodobacterales</taxon>
        <taxon>Roseobacteraceae</taxon>
        <taxon>Ruegeria</taxon>
    </lineage>
</organism>
<accession>A0A0P1E4I6</accession>
<dbReference type="Pfam" id="PF12680">
    <property type="entry name" value="SnoaL_2"/>
    <property type="match status" value="1"/>
</dbReference>
<dbReference type="EMBL" id="CYPS01000036">
    <property type="protein sequence ID" value="CUH43395.1"/>
    <property type="molecule type" value="Genomic_DNA"/>
</dbReference>